<dbReference type="OrthoDB" id="1903104at2759"/>
<evidence type="ECO:0000256" key="1">
    <source>
        <dbReference type="ARBA" id="ARBA00004123"/>
    </source>
</evidence>
<feature type="compositionally biased region" description="Basic and acidic residues" evidence="7">
    <location>
        <begin position="537"/>
        <end position="549"/>
    </location>
</feature>
<protein>
    <recommendedName>
        <fullName evidence="12">PHD-type domain-containing protein</fullName>
    </recommendedName>
</protein>
<reference evidence="10 11" key="1">
    <citation type="submission" date="2018-04" db="EMBL/GenBank/DDBJ databases">
        <authorList>
            <person name="Vogel A."/>
        </authorList>
    </citation>
    <scope>NUCLEOTIDE SEQUENCE [LARGE SCALE GENOMIC DNA]</scope>
</reference>
<feature type="compositionally biased region" description="Polar residues" evidence="7">
    <location>
        <begin position="640"/>
        <end position="658"/>
    </location>
</feature>
<dbReference type="InterPro" id="IPR032308">
    <property type="entry name" value="TDBD"/>
</dbReference>
<evidence type="ECO:0000256" key="6">
    <source>
        <dbReference type="PROSITE-ProRule" id="PRU00146"/>
    </source>
</evidence>
<dbReference type="InterPro" id="IPR001965">
    <property type="entry name" value="Znf_PHD"/>
</dbReference>
<dbReference type="SUPFAM" id="SSF55729">
    <property type="entry name" value="Acyl-CoA N-acyltransferases (Nat)"/>
    <property type="match status" value="1"/>
</dbReference>
<evidence type="ECO:0000313" key="10">
    <source>
        <dbReference type="EMBL" id="VFR01961.1"/>
    </source>
</evidence>
<dbReference type="Pfam" id="PF23011">
    <property type="entry name" value="PHD-1st_NSD"/>
    <property type="match status" value="1"/>
</dbReference>
<dbReference type="SUPFAM" id="SSF57903">
    <property type="entry name" value="FYVE/PHD zinc finger"/>
    <property type="match status" value="1"/>
</dbReference>
<evidence type="ECO:0000313" key="11">
    <source>
        <dbReference type="Proteomes" id="UP000595140"/>
    </source>
</evidence>
<keyword evidence="5" id="KW-0539">Nucleus</keyword>
<name>A0A484NLE2_9ASTE</name>
<feature type="compositionally biased region" description="Basic and acidic residues" evidence="7">
    <location>
        <begin position="659"/>
        <end position="670"/>
    </location>
</feature>
<feature type="region of interest" description="Disordered" evidence="7">
    <location>
        <begin position="1126"/>
        <end position="1145"/>
    </location>
</feature>
<dbReference type="SMART" id="SM00184">
    <property type="entry name" value="RING"/>
    <property type="match status" value="2"/>
</dbReference>
<dbReference type="InterPro" id="IPR000182">
    <property type="entry name" value="GNAT_dom"/>
</dbReference>
<dbReference type="InterPro" id="IPR054292">
    <property type="entry name" value="DUF7028"/>
</dbReference>
<comment type="subcellular location">
    <subcellularLocation>
        <location evidence="1">Nucleus</location>
    </subcellularLocation>
</comment>
<feature type="compositionally biased region" description="Polar residues" evidence="7">
    <location>
        <begin position="559"/>
        <end position="580"/>
    </location>
</feature>
<dbReference type="Pfam" id="PF16135">
    <property type="entry name" value="TDBD"/>
    <property type="match status" value="1"/>
</dbReference>
<dbReference type="Proteomes" id="UP000595140">
    <property type="component" value="Unassembled WGS sequence"/>
</dbReference>
<feature type="region of interest" description="Disordered" evidence="7">
    <location>
        <begin position="537"/>
        <end position="707"/>
    </location>
</feature>
<organism evidence="10 11">
    <name type="scientific">Cuscuta campestris</name>
    <dbReference type="NCBI Taxonomy" id="132261"/>
    <lineage>
        <taxon>Eukaryota</taxon>
        <taxon>Viridiplantae</taxon>
        <taxon>Streptophyta</taxon>
        <taxon>Embryophyta</taxon>
        <taxon>Tracheophyta</taxon>
        <taxon>Spermatophyta</taxon>
        <taxon>Magnoliopsida</taxon>
        <taxon>eudicotyledons</taxon>
        <taxon>Gunneridae</taxon>
        <taxon>Pentapetalae</taxon>
        <taxon>asterids</taxon>
        <taxon>lamiids</taxon>
        <taxon>Solanales</taxon>
        <taxon>Convolvulaceae</taxon>
        <taxon>Cuscuteae</taxon>
        <taxon>Cuscuta</taxon>
        <taxon>Cuscuta subgen. Grammica</taxon>
        <taxon>Cuscuta sect. Cleistogrammica</taxon>
    </lineage>
</organism>
<dbReference type="GO" id="GO:0016747">
    <property type="term" value="F:acyltransferase activity, transferring groups other than amino-acyl groups"/>
    <property type="evidence" value="ECO:0007669"/>
    <property type="project" value="InterPro"/>
</dbReference>
<dbReference type="CDD" id="cd20405">
    <property type="entry name" value="Tudor_Agenet_AtDUF_rpt1_3"/>
    <property type="match status" value="1"/>
</dbReference>
<evidence type="ECO:0000256" key="4">
    <source>
        <dbReference type="ARBA" id="ARBA00022833"/>
    </source>
</evidence>
<dbReference type="Gene3D" id="3.30.40.10">
    <property type="entry name" value="Zinc/RING finger domain, C3HC4 (zinc finger)"/>
    <property type="match status" value="2"/>
</dbReference>
<keyword evidence="3 6" id="KW-0863">Zinc-finger</keyword>
<dbReference type="PANTHER" id="PTHR46309:SF12">
    <property type="entry name" value="GB|AAC80581.1"/>
    <property type="match status" value="1"/>
</dbReference>
<evidence type="ECO:0008006" key="12">
    <source>
        <dbReference type="Google" id="ProtNLM"/>
    </source>
</evidence>
<dbReference type="GO" id="GO:0008270">
    <property type="term" value="F:zinc ion binding"/>
    <property type="evidence" value="ECO:0007669"/>
    <property type="project" value="UniProtKB-KW"/>
</dbReference>
<gene>
    <name evidence="10" type="ORF">CCAM_LOCUS43736</name>
</gene>
<evidence type="ECO:0000259" key="8">
    <source>
        <dbReference type="PROSITE" id="PS50016"/>
    </source>
</evidence>
<dbReference type="SMART" id="SM00249">
    <property type="entry name" value="PHD"/>
    <property type="match status" value="2"/>
</dbReference>
<dbReference type="GO" id="GO:0005634">
    <property type="term" value="C:nucleus"/>
    <property type="evidence" value="ECO:0007669"/>
    <property type="project" value="UniProtKB-SubCell"/>
</dbReference>
<dbReference type="SMART" id="SM00743">
    <property type="entry name" value="Agenet"/>
    <property type="match status" value="2"/>
</dbReference>
<evidence type="ECO:0000256" key="2">
    <source>
        <dbReference type="ARBA" id="ARBA00022723"/>
    </source>
</evidence>
<dbReference type="InterPro" id="IPR016181">
    <property type="entry name" value="Acyl_CoA_acyltransferase"/>
</dbReference>
<dbReference type="AlphaFoldDB" id="A0A484NLE2"/>
<dbReference type="CDD" id="cd04301">
    <property type="entry name" value="NAT_SF"/>
    <property type="match status" value="1"/>
</dbReference>
<evidence type="ECO:0000259" key="9">
    <source>
        <dbReference type="PROSITE" id="PS51186"/>
    </source>
</evidence>
<feature type="domain" description="N-acetyltransferase" evidence="9">
    <location>
        <begin position="958"/>
        <end position="1119"/>
    </location>
</feature>
<dbReference type="InterPro" id="IPR001841">
    <property type="entry name" value="Znf_RING"/>
</dbReference>
<dbReference type="PANTHER" id="PTHR46309">
    <property type="entry name" value="PHD FINGER PROTEIN 12"/>
    <property type="match status" value="1"/>
</dbReference>
<dbReference type="GO" id="GO:0006357">
    <property type="term" value="P:regulation of transcription by RNA polymerase II"/>
    <property type="evidence" value="ECO:0007669"/>
    <property type="project" value="TreeGrafter"/>
</dbReference>
<dbReference type="InterPro" id="IPR008395">
    <property type="entry name" value="Agenet-like_dom"/>
</dbReference>
<dbReference type="Pfam" id="PF05641">
    <property type="entry name" value="Agenet"/>
    <property type="match status" value="1"/>
</dbReference>
<dbReference type="Pfam" id="PF22970">
    <property type="entry name" value="DUF7028"/>
    <property type="match status" value="2"/>
</dbReference>
<evidence type="ECO:0000256" key="5">
    <source>
        <dbReference type="ARBA" id="ARBA00023242"/>
    </source>
</evidence>
<dbReference type="CDD" id="cd15532">
    <property type="entry name" value="PHD2_CHD_II"/>
    <property type="match status" value="1"/>
</dbReference>
<dbReference type="GO" id="GO:0003714">
    <property type="term" value="F:transcription corepressor activity"/>
    <property type="evidence" value="ECO:0007669"/>
    <property type="project" value="InterPro"/>
</dbReference>
<dbReference type="InterPro" id="IPR056511">
    <property type="entry name" value="IDM1_C"/>
</dbReference>
<feature type="compositionally biased region" description="Low complexity" evidence="7">
    <location>
        <begin position="692"/>
        <end position="707"/>
    </location>
</feature>
<dbReference type="InterPro" id="IPR042163">
    <property type="entry name" value="PHF12"/>
</dbReference>
<dbReference type="EMBL" id="OOIL02006792">
    <property type="protein sequence ID" value="VFR01961.1"/>
    <property type="molecule type" value="Genomic_DNA"/>
</dbReference>
<feature type="compositionally biased region" description="Polar residues" evidence="7">
    <location>
        <begin position="612"/>
        <end position="621"/>
    </location>
</feature>
<feature type="region of interest" description="Disordered" evidence="7">
    <location>
        <begin position="1"/>
        <end position="24"/>
    </location>
</feature>
<feature type="compositionally biased region" description="Basic residues" evidence="7">
    <location>
        <begin position="10"/>
        <end position="20"/>
    </location>
</feature>
<dbReference type="Pfam" id="PF23209">
    <property type="entry name" value="IDM1_C"/>
    <property type="match status" value="1"/>
</dbReference>
<dbReference type="PROSITE" id="PS51186">
    <property type="entry name" value="GNAT"/>
    <property type="match status" value="1"/>
</dbReference>
<sequence length="1209" mass="138082">MAAADEEPKRRGKGERHHKLPSGERVEVRSLDEGFLGSWHTGKVIHVKKSLRIVEYDHILCDDGSSNLVDTLSVSPLIDGVCTKSDQWDPNTHRGAIRPLPPPLTFSKSAPLQYGQCVDSFIQDAWWEGVVFDHEDGSEERRIFFPDQGDDMMVCVDNLRLTQEWDELTEEWKPRGNWVFLELINEVKKESPLFVSVKQIWYEAREKNENNKLMEWTFFVRDYWRELLSQVIFDNLKFTVDQFLGLLNSSERFVREGPLLELSEPILKALLKPEASPSVSSHQIVEEQKALPDGLLHNVEIGSSSKRGRKNHSKYLKASCEKLESSEMRKRKSRKWHPLVIEPEFCPDTIIKFRRMSLSQNKPRQLSIKVRKHLASLGWKIKWTTYRGYHRLRYFSPSGKSYASLYKVCSELEKASEPGSKVCKKRCRPSSRDMLTKKFSEVEVEVESKHCPQSVSDYLSPDKNCSYSMKERSELRMEATKHLVSCGWKIFNYWAPGRFRYLSPKGHSCYTLPEACRWHVKGTETENHILDENDIKPQKAESVDVENLRPSKVRKKRNLSPQESGDVTVDCNPSTQSQKVESVDVENLRPSKLRKKRNLSPQELGGDVTADCNPSTQSQKVESVDVENLRPSKVRKKRNLSPQKSGDVTVDCNPSTRSQKVESVDVENLRSSKVRKKRNLSPQVSGDVTVDSSPSTRLLRSTRTAVSSSHRGPRTVLSWLIDNGVVVPETAVTYRGRRLKEGKITRDGIRCNCCQEVYSLTNFESHAGSTNHRPAVNLFLEDGRSLAECQLEIKQKRVVNNTSIVQWSRKMKRNDHICSICHDGGELILCDQCPSSFHTSCLGLEDIPDGDWFCPSCYCGICGKSKFNKNQDQFTDDSNLCCHQCGHQYHFGCVKDRDKILLQDSYHSGNWFCTKRCEQIFSGLHQLLGKPIPVDNLLTLTFLKCTKMNDSLSGAQDNEFMTESYAKLNVALDVMHECFDPIKESRTRSDIMEDVIFSRWSELNRLNFQGFYTVVLEKNDELITVATVRVHDEKIAEIPFVGTRFQYRRLGMCRFLMNVLEKKLGELGVERLVLPAVSSALDTWTTSFGFSVMQDSERLKLLSYTFLDFHGTIMCQKMLMNVDSNAPAETNQQPPDQSKNADSDQNISISEVFQVESFNADESGDDHQPLGRKNAACSELSAMHSQSNSWMNISCQQQQHPILSLPSHV</sequence>
<dbReference type="InterPro" id="IPR019787">
    <property type="entry name" value="Znf_PHD-finger"/>
</dbReference>
<feature type="domain" description="PHD-type" evidence="8">
    <location>
        <begin position="815"/>
        <end position="860"/>
    </location>
</feature>
<dbReference type="InterPro" id="IPR059153">
    <property type="entry name" value="NSD_PHD-1st"/>
</dbReference>
<dbReference type="InterPro" id="IPR011011">
    <property type="entry name" value="Znf_FYVE_PHD"/>
</dbReference>
<evidence type="ECO:0000256" key="3">
    <source>
        <dbReference type="ARBA" id="ARBA00022771"/>
    </source>
</evidence>
<dbReference type="InterPro" id="IPR014002">
    <property type="entry name" value="Agenet_dom_plant"/>
</dbReference>
<keyword evidence="11" id="KW-1185">Reference proteome</keyword>
<evidence type="ECO:0000256" key="7">
    <source>
        <dbReference type="SAM" id="MobiDB-lite"/>
    </source>
</evidence>
<keyword evidence="4" id="KW-0862">Zinc</keyword>
<accession>A0A484NLE2</accession>
<dbReference type="InterPro" id="IPR013083">
    <property type="entry name" value="Znf_RING/FYVE/PHD"/>
</dbReference>
<dbReference type="CDD" id="cd16448">
    <property type="entry name" value="RING-H2"/>
    <property type="match status" value="1"/>
</dbReference>
<dbReference type="Gene3D" id="3.40.630.30">
    <property type="match status" value="1"/>
</dbReference>
<keyword evidence="2" id="KW-0479">Metal-binding</keyword>
<proteinExistence type="predicted"/>
<dbReference type="PROSITE" id="PS50016">
    <property type="entry name" value="ZF_PHD_2"/>
    <property type="match status" value="1"/>
</dbReference>